<dbReference type="SMART" id="SM00418">
    <property type="entry name" value="HTH_ARSR"/>
    <property type="match status" value="1"/>
</dbReference>
<gene>
    <name evidence="2" type="ORF">ACFFUT_04660</name>
</gene>
<dbReference type="InterPro" id="IPR036390">
    <property type="entry name" value="WH_DNA-bd_sf"/>
</dbReference>
<organism evidence="2 3">
    <name type="scientific">Pseudohalocynthiibacter aestuariivivens</name>
    <dbReference type="NCBI Taxonomy" id="1591409"/>
    <lineage>
        <taxon>Bacteria</taxon>
        <taxon>Pseudomonadati</taxon>
        <taxon>Pseudomonadota</taxon>
        <taxon>Alphaproteobacteria</taxon>
        <taxon>Rhodobacterales</taxon>
        <taxon>Paracoccaceae</taxon>
        <taxon>Pseudohalocynthiibacter</taxon>
    </lineage>
</organism>
<evidence type="ECO:0000313" key="3">
    <source>
        <dbReference type="Proteomes" id="UP001589683"/>
    </source>
</evidence>
<reference evidence="2 3" key="1">
    <citation type="submission" date="2024-09" db="EMBL/GenBank/DDBJ databases">
        <authorList>
            <person name="Sun Q."/>
            <person name="Mori K."/>
        </authorList>
    </citation>
    <scope>NUCLEOTIDE SEQUENCE [LARGE SCALE GENOMIC DNA]</scope>
    <source>
        <strain evidence="2 3">CECT 8726</strain>
    </source>
</reference>
<dbReference type="PROSITE" id="PS50987">
    <property type="entry name" value="HTH_ARSR_2"/>
    <property type="match status" value="1"/>
</dbReference>
<proteinExistence type="predicted"/>
<dbReference type="Pfam" id="PF12840">
    <property type="entry name" value="HTH_20"/>
    <property type="match status" value="1"/>
</dbReference>
<dbReference type="PANTHER" id="PTHR38600:SF2">
    <property type="entry name" value="SLL0088 PROTEIN"/>
    <property type="match status" value="1"/>
</dbReference>
<dbReference type="EMBL" id="JBHMEA010000012">
    <property type="protein sequence ID" value="MFB9231078.1"/>
    <property type="molecule type" value="Genomic_DNA"/>
</dbReference>
<dbReference type="PANTHER" id="PTHR38600">
    <property type="entry name" value="TRANSCRIPTIONAL REGULATORY PROTEIN"/>
    <property type="match status" value="1"/>
</dbReference>
<feature type="domain" description="HTH arsR-type" evidence="1">
    <location>
        <begin position="1"/>
        <end position="95"/>
    </location>
</feature>
<dbReference type="InterPro" id="IPR036388">
    <property type="entry name" value="WH-like_DNA-bd_sf"/>
</dbReference>
<dbReference type="Gene3D" id="1.10.10.10">
    <property type="entry name" value="Winged helix-like DNA-binding domain superfamily/Winged helix DNA-binding domain"/>
    <property type="match status" value="1"/>
</dbReference>
<dbReference type="RefSeq" id="WP_213891400.1">
    <property type="nucleotide sequence ID" value="NZ_JAGFNU010000026.1"/>
</dbReference>
<dbReference type="NCBIfam" id="NF033788">
    <property type="entry name" value="HTH_metalloreg"/>
    <property type="match status" value="1"/>
</dbReference>
<comment type="caution">
    <text evidence="2">The sequence shown here is derived from an EMBL/GenBank/DDBJ whole genome shotgun (WGS) entry which is preliminary data.</text>
</comment>
<dbReference type="SUPFAM" id="SSF46785">
    <property type="entry name" value="Winged helix' DNA-binding domain"/>
    <property type="match status" value="1"/>
</dbReference>
<dbReference type="PRINTS" id="PR00778">
    <property type="entry name" value="HTHARSR"/>
</dbReference>
<evidence type="ECO:0000313" key="2">
    <source>
        <dbReference type="EMBL" id="MFB9231078.1"/>
    </source>
</evidence>
<protein>
    <submittedName>
        <fullName evidence="2">ArsR/SmtB family transcription factor</fullName>
    </submittedName>
</protein>
<dbReference type="CDD" id="cd00090">
    <property type="entry name" value="HTH_ARSR"/>
    <property type="match status" value="1"/>
</dbReference>
<evidence type="ECO:0000259" key="1">
    <source>
        <dbReference type="PROSITE" id="PS50987"/>
    </source>
</evidence>
<dbReference type="InterPro" id="IPR001845">
    <property type="entry name" value="HTH_ArsR_DNA-bd_dom"/>
</dbReference>
<dbReference type="InterPro" id="IPR011991">
    <property type="entry name" value="ArsR-like_HTH"/>
</dbReference>
<name>A0ABV5JED2_9RHOB</name>
<dbReference type="Proteomes" id="UP001589683">
    <property type="component" value="Unassembled WGS sequence"/>
</dbReference>
<accession>A0ABV5JED2</accession>
<keyword evidence="3" id="KW-1185">Reference proteome</keyword>
<sequence>MDKSDQLDVAFAALANPTRRAILAHLAQGEATVNALAEPFDMSLPAISKHIRVLENAGLITRGRDAQFRPCTLNARPLKVVADWTDQYRHIWVTRFDVMNEILLTMKETSDE</sequence>